<dbReference type="AlphaFoldDB" id="D4JUW5"/>
<gene>
    <name evidence="1" type="ORF">EUS_18110</name>
</gene>
<accession>D4JUW5</accession>
<sequence length="75" mass="8920">MTSLKIPIIYDYYTIKFGKINTFRQKRPEAIIAPERFLLRVRRIIASYEFLGYKTKLKAVDKRNLLCYNIKAVFG</sequence>
<name>D4JUW5_9FIRM</name>
<evidence type="ECO:0000313" key="2">
    <source>
        <dbReference type="Proteomes" id="UP000008803"/>
    </source>
</evidence>
<dbReference type="HOGENOM" id="CLU_2665649_0_0_9"/>
<dbReference type="Proteomes" id="UP000008803">
    <property type="component" value="Chromosome"/>
</dbReference>
<reference evidence="1 2" key="1">
    <citation type="submission" date="2010-03" db="EMBL/GenBank/DDBJ databases">
        <title>The genome sequence of Eubacterium siraeum 70/3.</title>
        <authorList>
            <consortium name="metaHIT consortium -- http://www.metahit.eu/"/>
            <person name="Pajon A."/>
            <person name="Turner K."/>
            <person name="Parkhill J."/>
            <person name="Duncan S."/>
            <person name="Flint H."/>
        </authorList>
    </citation>
    <scope>NUCLEOTIDE SEQUENCE [LARGE SCALE GENOMIC DNA]</scope>
    <source>
        <strain evidence="1 2">70/3</strain>
    </source>
</reference>
<reference evidence="1 2" key="2">
    <citation type="submission" date="2010-03" db="EMBL/GenBank/DDBJ databases">
        <authorList>
            <person name="Pajon A."/>
        </authorList>
    </citation>
    <scope>NUCLEOTIDE SEQUENCE [LARGE SCALE GENOMIC DNA]</scope>
    <source>
        <strain evidence="1 2">70/3</strain>
    </source>
</reference>
<evidence type="ECO:0000313" key="1">
    <source>
        <dbReference type="EMBL" id="CBK96884.1"/>
    </source>
</evidence>
<proteinExistence type="predicted"/>
<dbReference type="KEGG" id="esu:EUS_18110"/>
<dbReference type="BioCyc" id="ESIR657319:G136K-1534-MONOMER"/>
<dbReference type="EMBL" id="FP929044">
    <property type="protein sequence ID" value="CBK96884.1"/>
    <property type="molecule type" value="Genomic_DNA"/>
</dbReference>
<organism evidence="1 2">
    <name type="scientific">[Eubacterium] siraeum 70/3</name>
    <dbReference type="NCBI Taxonomy" id="657319"/>
    <lineage>
        <taxon>Bacteria</taxon>
        <taxon>Bacillati</taxon>
        <taxon>Bacillota</taxon>
        <taxon>Clostridia</taxon>
        <taxon>Eubacteriales</taxon>
        <taxon>Oscillospiraceae</taxon>
        <taxon>Oscillospiraceae incertae sedis</taxon>
    </lineage>
</organism>
<protein>
    <submittedName>
        <fullName evidence="1">Uncharacterized protein</fullName>
    </submittedName>
</protein>